<evidence type="ECO:0000313" key="1">
    <source>
        <dbReference type="EMBL" id="GIY78010.1"/>
    </source>
</evidence>
<accession>A0AAV4W5B2</accession>
<reference evidence="1 2" key="1">
    <citation type="submission" date="2021-06" db="EMBL/GenBank/DDBJ databases">
        <title>Caerostris darwini draft genome.</title>
        <authorList>
            <person name="Kono N."/>
            <person name="Arakawa K."/>
        </authorList>
    </citation>
    <scope>NUCLEOTIDE SEQUENCE [LARGE SCALE GENOMIC DNA]</scope>
</reference>
<dbReference type="AlphaFoldDB" id="A0AAV4W5B2"/>
<sequence>MDRSMSRVTSLVFCAHPLINHHTNKDPTFQQHHSNAPFPYFPMLKFIPRGRKSRRFLPLDTQQTGRQMTAAPIHHGAAQKRILHDGGVA</sequence>
<keyword evidence="2" id="KW-1185">Reference proteome</keyword>
<organism evidence="1 2">
    <name type="scientific">Caerostris darwini</name>
    <dbReference type="NCBI Taxonomy" id="1538125"/>
    <lineage>
        <taxon>Eukaryota</taxon>
        <taxon>Metazoa</taxon>
        <taxon>Ecdysozoa</taxon>
        <taxon>Arthropoda</taxon>
        <taxon>Chelicerata</taxon>
        <taxon>Arachnida</taxon>
        <taxon>Araneae</taxon>
        <taxon>Araneomorphae</taxon>
        <taxon>Entelegynae</taxon>
        <taxon>Araneoidea</taxon>
        <taxon>Araneidae</taxon>
        <taxon>Caerostris</taxon>
    </lineage>
</organism>
<dbReference type="Proteomes" id="UP001054837">
    <property type="component" value="Unassembled WGS sequence"/>
</dbReference>
<protein>
    <submittedName>
        <fullName evidence="1">Uncharacterized protein</fullName>
    </submittedName>
</protein>
<gene>
    <name evidence="1" type="ORF">CDAR_232391</name>
</gene>
<dbReference type="EMBL" id="BPLQ01014199">
    <property type="protein sequence ID" value="GIY78010.1"/>
    <property type="molecule type" value="Genomic_DNA"/>
</dbReference>
<proteinExistence type="predicted"/>
<evidence type="ECO:0000313" key="2">
    <source>
        <dbReference type="Proteomes" id="UP001054837"/>
    </source>
</evidence>
<comment type="caution">
    <text evidence="1">The sequence shown here is derived from an EMBL/GenBank/DDBJ whole genome shotgun (WGS) entry which is preliminary data.</text>
</comment>
<name>A0AAV4W5B2_9ARAC</name>